<dbReference type="EMBL" id="JBHSFA010000011">
    <property type="protein sequence ID" value="MFC4544349.1"/>
    <property type="molecule type" value="Genomic_DNA"/>
</dbReference>
<dbReference type="PROSITE" id="PS51257">
    <property type="entry name" value="PROKAR_LIPOPROTEIN"/>
    <property type="match status" value="1"/>
</dbReference>
<dbReference type="Pfam" id="PF00127">
    <property type="entry name" value="Copper-bind"/>
    <property type="match status" value="1"/>
</dbReference>
<proteinExistence type="predicted"/>
<dbReference type="Pfam" id="PF16502">
    <property type="entry name" value="DUF5059"/>
    <property type="match status" value="2"/>
</dbReference>
<comment type="subcellular location">
    <subcellularLocation>
        <location evidence="1">Membrane</location>
    </subcellularLocation>
</comment>
<feature type="domain" description="Blue (type 1) copper" evidence="8">
    <location>
        <begin position="392"/>
        <end position="496"/>
    </location>
</feature>
<evidence type="ECO:0000256" key="7">
    <source>
        <dbReference type="SAM" id="MobiDB-lite"/>
    </source>
</evidence>
<feature type="domain" description="DUF5059" evidence="9">
    <location>
        <begin position="285"/>
        <end position="360"/>
    </location>
</feature>
<comment type="caution">
    <text evidence="10">The sequence shown here is derived from an EMBL/GenBank/DDBJ whole genome shotgun (WGS) entry which is preliminary data.</text>
</comment>
<feature type="domain" description="DUF5059" evidence="9">
    <location>
        <begin position="50"/>
        <end position="281"/>
    </location>
</feature>
<keyword evidence="2" id="KW-0813">Transport</keyword>
<protein>
    <submittedName>
        <fullName evidence="10">DUF5059 domain-containing protein</fullName>
    </submittedName>
</protein>
<sequence length="496" mass="51869">MPTRRTVLAVATAMAGAGIAGCTDEQSTNSDDDDPEAGDENGNGGAELGVAAEWNAIRARVHDALALGIADEFSTGAAIVGDMLARFEGATGEWGAHEQLEATDHEAYEEFEEALEELRLEGLETASLDRTRTETGIADEQLRTAQRERLAHRNAIALEMGLFAARIADVAALARANRFDAAETVAGEADERWEDSIAHDELSAADADLYVAFEGELPGLASAAADEDVDAVVDGAEAAIDAAIDAAYVLAEDESAADAAALATFQAQGWDAAALASLSDVDPDGAAAVARDALQRFEGARVHDAVEDADHATYEAFESELEAYAEALEADDGVDEAAADFAAAALRAQFAVAGALEEAPGDDHGGGHDHDHDDLAGGPNVVDGVPEDVDHVVEMHAASFEPDELTIEAGETVAFEHVEGEPHTVTAYEDAIPDDAPYWASGGFDDEDAAREGWDDGRGAVVSGQSYVRTFEVAGTHEFCCIPHEAAGHVGRIDVE</sequence>
<dbReference type="PANTHER" id="PTHR34192:SF10">
    <property type="entry name" value="PLASTOCYANIN MAJOR ISOFORM, CHLOROPLASTIC-RELATED"/>
    <property type="match status" value="1"/>
</dbReference>
<name>A0ABD5PWJ9_9EURY</name>
<dbReference type="PANTHER" id="PTHR34192">
    <property type="entry name" value="PLASTOCYANIN MAJOR ISOFORM, CHLOROPLASTIC-RELATED"/>
    <property type="match status" value="1"/>
</dbReference>
<dbReference type="AlphaFoldDB" id="A0ABD5PWJ9"/>
<evidence type="ECO:0000313" key="10">
    <source>
        <dbReference type="EMBL" id="MFC4544349.1"/>
    </source>
</evidence>
<evidence type="ECO:0000256" key="3">
    <source>
        <dbReference type="ARBA" id="ARBA00022723"/>
    </source>
</evidence>
<feature type="compositionally biased region" description="Acidic residues" evidence="7">
    <location>
        <begin position="30"/>
        <end position="39"/>
    </location>
</feature>
<evidence type="ECO:0000313" key="11">
    <source>
        <dbReference type="Proteomes" id="UP001595898"/>
    </source>
</evidence>
<keyword evidence="3" id="KW-0479">Metal-binding</keyword>
<dbReference type="InterPro" id="IPR032445">
    <property type="entry name" value="DUF5059"/>
</dbReference>
<dbReference type="InterPro" id="IPR000923">
    <property type="entry name" value="BlueCu_1"/>
</dbReference>
<feature type="region of interest" description="Disordered" evidence="7">
    <location>
        <begin position="21"/>
        <end position="46"/>
    </location>
</feature>
<accession>A0ABD5PWJ9</accession>
<dbReference type="SUPFAM" id="SSF49503">
    <property type="entry name" value="Cupredoxins"/>
    <property type="match status" value="1"/>
</dbReference>
<keyword evidence="11" id="KW-1185">Reference proteome</keyword>
<dbReference type="GO" id="GO:0016020">
    <property type="term" value="C:membrane"/>
    <property type="evidence" value="ECO:0007669"/>
    <property type="project" value="UniProtKB-SubCell"/>
</dbReference>
<dbReference type="GO" id="GO:0046872">
    <property type="term" value="F:metal ion binding"/>
    <property type="evidence" value="ECO:0007669"/>
    <property type="project" value="UniProtKB-KW"/>
</dbReference>
<reference evidence="10 11" key="1">
    <citation type="journal article" date="2019" name="Int. J. Syst. Evol. Microbiol.">
        <title>The Global Catalogue of Microorganisms (GCM) 10K type strain sequencing project: providing services to taxonomists for standard genome sequencing and annotation.</title>
        <authorList>
            <consortium name="The Broad Institute Genomics Platform"/>
            <consortium name="The Broad Institute Genome Sequencing Center for Infectious Disease"/>
            <person name="Wu L."/>
            <person name="Ma J."/>
        </authorList>
    </citation>
    <scope>NUCLEOTIDE SEQUENCE [LARGE SCALE GENOMIC DNA]</scope>
    <source>
        <strain evidence="10 11">WLHS5</strain>
    </source>
</reference>
<evidence type="ECO:0000259" key="9">
    <source>
        <dbReference type="Pfam" id="PF16502"/>
    </source>
</evidence>
<dbReference type="Proteomes" id="UP001595898">
    <property type="component" value="Unassembled WGS sequence"/>
</dbReference>
<evidence type="ECO:0000259" key="8">
    <source>
        <dbReference type="Pfam" id="PF00127"/>
    </source>
</evidence>
<keyword evidence="5" id="KW-0186">Copper</keyword>
<dbReference type="InterPro" id="IPR008972">
    <property type="entry name" value="Cupredoxin"/>
</dbReference>
<evidence type="ECO:0000256" key="6">
    <source>
        <dbReference type="ARBA" id="ARBA00023136"/>
    </source>
</evidence>
<evidence type="ECO:0000256" key="1">
    <source>
        <dbReference type="ARBA" id="ARBA00004370"/>
    </source>
</evidence>
<gene>
    <name evidence="10" type="ORF">ACFO5R_20680</name>
</gene>
<evidence type="ECO:0000256" key="4">
    <source>
        <dbReference type="ARBA" id="ARBA00022982"/>
    </source>
</evidence>
<keyword evidence="4" id="KW-0249">Electron transport</keyword>
<evidence type="ECO:0000256" key="5">
    <source>
        <dbReference type="ARBA" id="ARBA00023008"/>
    </source>
</evidence>
<keyword evidence="6" id="KW-0472">Membrane</keyword>
<organism evidence="10 11">
    <name type="scientific">Halosolutus amylolyticus</name>
    <dbReference type="NCBI Taxonomy" id="2932267"/>
    <lineage>
        <taxon>Archaea</taxon>
        <taxon>Methanobacteriati</taxon>
        <taxon>Methanobacteriota</taxon>
        <taxon>Stenosarchaea group</taxon>
        <taxon>Halobacteria</taxon>
        <taxon>Halobacteriales</taxon>
        <taxon>Natrialbaceae</taxon>
        <taxon>Halosolutus</taxon>
    </lineage>
</organism>
<dbReference type="Gene3D" id="2.60.40.420">
    <property type="entry name" value="Cupredoxins - blue copper proteins"/>
    <property type="match status" value="1"/>
</dbReference>
<dbReference type="RefSeq" id="WP_250141083.1">
    <property type="nucleotide sequence ID" value="NZ_JALIQP010000003.1"/>
</dbReference>
<evidence type="ECO:0000256" key="2">
    <source>
        <dbReference type="ARBA" id="ARBA00022448"/>
    </source>
</evidence>